<comment type="caution">
    <text evidence="4">The sequence shown here is derived from an EMBL/GenBank/DDBJ whole genome shotgun (WGS) entry which is preliminary data.</text>
</comment>
<dbReference type="InterPro" id="IPR036770">
    <property type="entry name" value="Ankyrin_rpt-contain_sf"/>
</dbReference>
<dbReference type="PROSITE" id="PS50088">
    <property type="entry name" value="ANK_REPEAT"/>
    <property type="match status" value="2"/>
</dbReference>
<dbReference type="InterPro" id="IPR002110">
    <property type="entry name" value="Ankyrin_rpt"/>
</dbReference>
<name>A0A836CC25_9STRA</name>
<dbReference type="Gene3D" id="3.90.190.10">
    <property type="entry name" value="Protein tyrosine phosphatase superfamily"/>
    <property type="match status" value="1"/>
</dbReference>
<organism evidence="4 5">
    <name type="scientific">Tribonema minus</name>
    <dbReference type="NCBI Taxonomy" id="303371"/>
    <lineage>
        <taxon>Eukaryota</taxon>
        <taxon>Sar</taxon>
        <taxon>Stramenopiles</taxon>
        <taxon>Ochrophyta</taxon>
        <taxon>PX clade</taxon>
        <taxon>Xanthophyceae</taxon>
        <taxon>Tribonematales</taxon>
        <taxon>Tribonemataceae</taxon>
        <taxon>Tribonema</taxon>
    </lineage>
</organism>
<dbReference type="Proteomes" id="UP000664859">
    <property type="component" value="Unassembled WGS sequence"/>
</dbReference>
<protein>
    <submittedName>
        <fullName evidence="4">Uncharacterized protein</fullName>
    </submittedName>
</protein>
<evidence type="ECO:0000313" key="4">
    <source>
        <dbReference type="EMBL" id="KAG5180865.1"/>
    </source>
</evidence>
<dbReference type="EMBL" id="JAFCMP010000357">
    <property type="protein sequence ID" value="KAG5180865.1"/>
    <property type="molecule type" value="Genomic_DNA"/>
</dbReference>
<dbReference type="PROSITE" id="PS50297">
    <property type="entry name" value="ANK_REP_REGION"/>
    <property type="match status" value="1"/>
</dbReference>
<evidence type="ECO:0000256" key="2">
    <source>
        <dbReference type="ARBA" id="ARBA00023043"/>
    </source>
</evidence>
<feature type="repeat" description="ANK" evidence="3">
    <location>
        <begin position="204"/>
        <end position="236"/>
    </location>
</feature>
<evidence type="ECO:0000256" key="3">
    <source>
        <dbReference type="PROSITE-ProRule" id="PRU00023"/>
    </source>
</evidence>
<proteinExistence type="predicted"/>
<gene>
    <name evidence="4" type="ORF">JKP88DRAFT_349427</name>
</gene>
<dbReference type="SMART" id="SM00248">
    <property type="entry name" value="ANK"/>
    <property type="match status" value="4"/>
</dbReference>
<accession>A0A836CC25</accession>
<dbReference type="SUPFAM" id="SSF48403">
    <property type="entry name" value="Ankyrin repeat"/>
    <property type="match status" value="1"/>
</dbReference>
<dbReference type="PANTHER" id="PTHR24171">
    <property type="entry name" value="ANKYRIN REPEAT DOMAIN-CONTAINING PROTEIN 39-RELATED"/>
    <property type="match status" value="1"/>
</dbReference>
<dbReference type="AlphaFoldDB" id="A0A836CC25"/>
<reference evidence="4" key="1">
    <citation type="submission" date="2021-02" db="EMBL/GenBank/DDBJ databases">
        <title>First Annotated Genome of the Yellow-green Alga Tribonema minus.</title>
        <authorList>
            <person name="Mahan K.M."/>
        </authorList>
    </citation>
    <scope>NUCLEOTIDE SEQUENCE</scope>
    <source>
        <strain evidence="4">UTEX B ZZ1240</strain>
    </source>
</reference>
<keyword evidence="2 3" id="KW-0040">ANK repeat</keyword>
<dbReference type="InterPro" id="IPR029021">
    <property type="entry name" value="Prot-tyrosine_phosphatase-like"/>
</dbReference>
<feature type="repeat" description="ANK" evidence="3">
    <location>
        <begin position="306"/>
        <end position="338"/>
    </location>
</feature>
<dbReference type="Pfam" id="PF12796">
    <property type="entry name" value="Ank_2"/>
    <property type="match status" value="1"/>
</dbReference>
<keyword evidence="1" id="KW-0677">Repeat</keyword>
<sequence>MQVLDDVEAKMRLELDWQRYCAARPKFERVLAAEAEADRAVAARDSAQRALLAHGRVLAERRQRERAAAAAVTDDHVTAAERVQGVGNLFPAVQMGFVVAQLFDGGGGGGEAAVALEALPFQAVLDRIGAAPRPHTLALARYDYRRSGLTGAWESLAALRRRGCLLADPRLDAQNFVDACREGDIAQVQRRLLQGADPDAVDAQGNTGAHAAAAEARLDVLAALAAAGAAAEARNARMETPLLHAVRRGSASGAAALLLPPWRAALGALDRGRRGVVALAVMAGSMECLALALDNGASVHKKDAQWGWTPLHHAAHSGALQAISLLLSRRASIYALSDEGQTPLQVAEGAKQEAAARLLRARAADEPAHVVMVLDNSTEIWLGSCAAARAGWAQDRGFTAVLSVNDGGEEWSQRAVAWLAEPDCSTAHLLIEAPLGGAGGAKGGRAWGGVCGSAQGLASAVAFIDAARRRRARVLLHCSDGRCACAGVWAAYSPACSATSAVAKADSPVALLLLSLLLLPPLLALPPPPLLPPLPPPPPLPPSLPLPLPPPPPLPAPLPPSLPLLPALPPPPPLPPSLPLPPPPPLPAPLPPSLPPLPPLLRDGMHVRDTLAKVRAARPCTAVTRAVAAALQALQDDFVAERNRRLEARVRNAPILSIGF</sequence>
<dbReference type="Gene3D" id="1.25.40.20">
    <property type="entry name" value="Ankyrin repeat-containing domain"/>
    <property type="match status" value="2"/>
</dbReference>
<keyword evidence="5" id="KW-1185">Reference proteome</keyword>
<evidence type="ECO:0000256" key="1">
    <source>
        <dbReference type="ARBA" id="ARBA00022737"/>
    </source>
</evidence>
<dbReference type="OrthoDB" id="20872at2759"/>
<evidence type="ECO:0000313" key="5">
    <source>
        <dbReference type="Proteomes" id="UP000664859"/>
    </source>
</evidence>